<comment type="pathway">
    <text evidence="7">Carbohydrate biosynthesis; dTDP-L-rhamnose biosynthesis.</text>
</comment>
<comment type="function">
    <text evidence="2 7">Catalyzes the epimerization of the C3' and C5'positions of dTDP-6-deoxy-D-xylo-4-hexulose, forming dTDP-6-deoxy-L-lyxo-4-hexulose.</text>
</comment>
<organism evidence="8 9">
    <name type="scientific">Pseudomonas fulva</name>
    <dbReference type="NCBI Taxonomy" id="47880"/>
    <lineage>
        <taxon>Bacteria</taxon>
        <taxon>Pseudomonadati</taxon>
        <taxon>Pseudomonadota</taxon>
        <taxon>Gammaproteobacteria</taxon>
        <taxon>Pseudomonadales</taxon>
        <taxon>Pseudomonadaceae</taxon>
        <taxon>Pseudomonas</taxon>
    </lineage>
</organism>
<comment type="catalytic activity">
    <reaction evidence="1 7">
        <text>dTDP-4-dehydro-6-deoxy-alpha-D-glucose = dTDP-4-dehydro-beta-L-rhamnose</text>
        <dbReference type="Rhea" id="RHEA:16969"/>
        <dbReference type="ChEBI" id="CHEBI:57649"/>
        <dbReference type="ChEBI" id="CHEBI:62830"/>
        <dbReference type="EC" id="5.1.3.13"/>
    </reaction>
</comment>
<evidence type="ECO:0000256" key="4">
    <source>
        <dbReference type="ARBA" id="ARBA00019595"/>
    </source>
</evidence>
<dbReference type="Proteomes" id="UP000032068">
    <property type="component" value="Unassembled WGS sequence"/>
</dbReference>
<evidence type="ECO:0000256" key="3">
    <source>
        <dbReference type="ARBA" id="ARBA00012098"/>
    </source>
</evidence>
<dbReference type="SUPFAM" id="SSF51182">
    <property type="entry name" value="RmlC-like cupins"/>
    <property type="match status" value="1"/>
</dbReference>
<proteinExistence type="inferred from homology"/>
<keyword evidence="7" id="KW-0413">Isomerase</keyword>
<dbReference type="InterPro" id="IPR000888">
    <property type="entry name" value="RmlC-like"/>
</dbReference>
<evidence type="ECO:0000256" key="2">
    <source>
        <dbReference type="ARBA" id="ARBA00001997"/>
    </source>
</evidence>
<comment type="caution">
    <text evidence="8">The sequence shown here is derived from an EMBL/GenBank/DDBJ whole genome shotgun (WGS) entry which is preliminary data.</text>
</comment>
<comment type="similarity">
    <text evidence="7">Belongs to the dTDP-4-dehydrorhamnose 3,5-epimerase family.</text>
</comment>
<sequence>MIFHSTTLNDAWLIELQPRGDERGYFARTFCADEFERHGLISHFVQQNTSRSARRGTLRGLHYQVQPHGEAKLVRCTRGVIVDVIVDLREQSSTYLQHEAFELSADNQRQLYVPPGFAHSFQTLSDDVEVSYLVSSAYTPTAERGLRYNDERLSIDWPLAVTTISEKDAAWPLLADRTDRLY</sequence>
<dbReference type="PANTHER" id="PTHR21047">
    <property type="entry name" value="DTDP-6-DEOXY-D-GLUCOSE-3,5 EPIMERASE"/>
    <property type="match status" value="1"/>
</dbReference>
<dbReference type="CDD" id="cd00438">
    <property type="entry name" value="cupin_RmlC"/>
    <property type="match status" value="1"/>
</dbReference>
<accession>A0A0D0JRY4</accession>
<dbReference type="InterPro" id="IPR014710">
    <property type="entry name" value="RmlC-like_jellyroll"/>
</dbReference>
<dbReference type="Pfam" id="PF00908">
    <property type="entry name" value="dTDP_sugar_isom"/>
    <property type="match status" value="1"/>
</dbReference>
<evidence type="ECO:0000256" key="7">
    <source>
        <dbReference type="RuleBase" id="RU364069"/>
    </source>
</evidence>
<evidence type="ECO:0000256" key="5">
    <source>
        <dbReference type="PIRSR" id="PIRSR600888-1"/>
    </source>
</evidence>
<feature type="site" description="Participates in a stacking interaction with the thymidine ring of dTDP-4-oxo-6-deoxyglucose" evidence="6">
    <location>
        <position position="138"/>
    </location>
</feature>
<dbReference type="UniPathway" id="UPA00124"/>
<dbReference type="PANTHER" id="PTHR21047:SF2">
    <property type="entry name" value="THYMIDINE DIPHOSPHO-4-KETO-RHAMNOSE 3,5-EPIMERASE"/>
    <property type="match status" value="1"/>
</dbReference>
<dbReference type="GO" id="GO:0005829">
    <property type="term" value="C:cytosol"/>
    <property type="evidence" value="ECO:0007669"/>
    <property type="project" value="TreeGrafter"/>
</dbReference>
<evidence type="ECO:0000256" key="6">
    <source>
        <dbReference type="PIRSR" id="PIRSR600888-3"/>
    </source>
</evidence>
<name>A0A0D0JRY4_9PSED</name>
<reference evidence="8 9" key="1">
    <citation type="submission" date="2014-12" db="EMBL/GenBank/DDBJ databases">
        <title>16Stimator: statistical estimation of ribosomal gene copy numbers from draft genome assemblies.</title>
        <authorList>
            <person name="Perisin M.A."/>
            <person name="Vetter M."/>
            <person name="Gilbert J.A."/>
            <person name="Bergelson J."/>
        </authorList>
    </citation>
    <scope>NUCLEOTIDE SEQUENCE [LARGE SCALE GENOMIC DNA]</scope>
    <source>
        <strain evidence="8 9">MEJ086</strain>
    </source>
</reference>
<dbReference type="EC" id="5.1.3.13" evidence="3 7"/>
<dbReference type="AlphaFoldDB" id="A0A0D0JRY4"/>
<protein>
    <recommendedName>
        <fullName evidence="4 7">dTDP-4-dehydrorhamnose 3,5-epimerase</fullName>
        <ecNumber evidence="3 7">5.1.3.13</ecNumber>
    </recommendedName>
    <alternativeName>
        <fullName evidence="7">Thymidine diphospho-4-keto-rhamnose 3,5-epimerase</fullName>
    </alternativeName>
</protein>
<evidence type="ECO:0000313" key="9">
    <source>
        <dbReference type="Proteomes" id="UP000032068"/>
    </source>
</evidence>
<feature type="active site" description="Proton acceptor" evidence="5">
    <location>
        <position position="62"/>
    </location>
</feature>
<comment type="subunit">
    <text evidence="7">Homodimer.</text>
</comment>
<feature type="active site" description="Proton donor" evidence="5">
    <location>
        <position position="132"/>
    </location>
</feature>
<evidence type="ECO:0000256" key="1">
    <source>
        <dbReference type="ARBA" id="ARBA00001298"/>
    </source>
</evidence>
<dbReference type="GO" id="GO:0008830">
    <property type="term" value="F:dTDP-4-dehydrorhamnose 3,5-epimerase activity"/>
    <property type="evidence" value="ECO:0007669"/>
    <property type="project" value="UniProtKB-UniRule"/>
</dbReference>
<dbReference type="GO" id="GO:0019305">
    <property type="term" value="P:dTDP-rhamnose biosynthetic process"/>
    <property type="evidence" value="ECO:0007669"/>
    <property type="project" value="UniProtKB-UniRule"/>
</dbReference>
<dbReference type="Gene3D" id="2.60.120.10">
    <property type="entry name" value="Jelly Rolls"/>
    <property type="match status" value="1"/>
</dbReference>
<dbReference type="GO" id="GO:0000271">
    <property type="term" value="P:polysaccharide biosynthetic process"/>
    <property type="evidence" value="ECO:0007669"/>
    <property type="project" value="TreeGrafter"/>
</dbReference>
<dbReference type="EMBL" id="JXQW01000125">
    <property type="protein sequence ID" value="KIP87845.1"/>
    <property type="molecule type" value="Genomic_DNA"/>
</dbReference>
<dbReference type="NCBIfam" id="TIGR01221">
    <property type="entry name" value="rmlC"/>
    <property type="match status" value="1"/>
</dbReference>
<evidence type="ECO:0000313" key="8">
    <source>
        <dbReference type="EMBL" id="KIP87845.1"/>
    </source>
</evidence>
<dbReference type="RefSeq" id="WP_042556828.1">
    <property type="nucleotide sequence ID" value="NZ_JXQW01000125.1"/>
</dbReference>
<gene>
    <name evidence="8" type="ORF">RU08_26180</name>
</gene>
<dbReference type="InterPro" id="IPR011051">
    <property type="entry name" value="RmlC_Cupin_sf"/>
</dbReference>
<dbReference type="OrthoDB" id="9800680at2"/>